<keyword evidence="2" id="KW-1185">Reference proteome</keyword>
<dbReference type="RefSeq" id="WP_346043842.1">
    <property type="nucleotide sequence ID" value="NZ_BAAACP010000006.1"/>
</dbReference>
<dbReference type="Proteomes" id="UP001400965">
    <property type="component" value="Unassembled WGS sequence"/>
</dbReference>
<evidence type="ECO:0000313" key="1">
    <source>
        <dbReference type="EMBL" id="GAA0863268.1"/>
    </source>
</evidence>
<accession>A0ABP3XC66</accession>
<reference evidence="2" key="1">
    <citation type="journal article" date="2019" name="Int. J. Syst. Evol. Microbiol.">
        <title>The Global Catalogue of Microorganisms (GCM) 10K type strain sequencing project: providing services to taxonomists for standard genome sequencing and annotation.</title>
        <authorList>
            <consortium name="The Broad Institute Genomics Platform"/>
            <consortium name="The Broad Institute Genome Sequencing Center for Infectious Disease"/>
            <person name="Wu L."/>
            <person name="Ma J."/>
        </authorList>
    </citation>
    <scope>NUCLEOTIDE SEQUENCE [LARGE SCALE GENOMIC DNA]</scope>
    <source>
        <strain evidence="2">JCM 6486</strain>
    </source>
</reference>
<dbReference type="EMBL" id="BAAACP010000006">
    <property type="protein sequence ID" value="GAA0863268.1"/>
    <property type="molecule type" value="Genomic_DNA"/>
</dbReference>
<gene>
    <name evidence="1" type="ORF">GCM10008917_11920</name>
</gene>
<comment type="caution">
    <text evidence="1">The sequence shown here is derived from an EMBL/GenBank/DDBJ whole genome shotgun (WGS) entry which is preliminary data.</text>
</comment>
<protein>
    <submittedName>
        <fullName evidence="1">Uncharacterized protein</fullName>
    </submittedName>
</protein>
<sequence>MLEVKLKQNQETLNIKSIDIKEMLNQREDFASVQDISTNIKEDNIMAFDCKLDDTIFSVDEINELLEELGEDANIEDIQILFEDVRAFVKDVTDEIESDLRERYLDDNIRCFFNVYSIDETFTDFKLVFVISFKKISIASLTSLADLLGRKQLNGASKFYS</sequence>
<evidence type="ECO:0000313" key="2">
    <source>
        <dbReference type="Proteomes" id="UP001400965"/>
    </source>
</evidence>
<organism evidence="1 2">
    <name type="scientific">Paraclostridium tenue</name>
    <dbReference type="NCBI Taxonomy" id="1737"/>
    <lineage>
        <taxon>Bacteria</taxon>
        <taxon>Bacillati</taxon>
        <taxon>Bacillota</taxon>
        <taxon>Clostridia</taxon>
        <taxon>Peptostreptococcales</taxon>
        <taxon>Peptostreptococcaceae</taxon>
        <taxon>Paraclostridium</taxon>
    </lineage>
</organism>
<proteinExistence type="predicted"/>
<name>A0ABP3XC66_9FIRM</name>